<evidence type="ECO:0000313" key="1">
    <source>
        <dbReference type="EMBL" id="MBD1362647.1"/>
    </source>
</evidence>
<protein>
    <recommendedName>
        <fullName evidence="3">Transposase</fullName>
    </recommendedName>
</protein>
<organism evidence="1 2">
    <name type="scientific">Mucilaginibacter pankratovii</name>
    <dbReference type="NCBI Taxonomy" id="2772110"/>
    <lineage>
        <taxon>Bacteria</taxon>
        <taxon>Pseudomonadati</taxon>
        <taxon>Bacteroidota</taxon>
        <taxon>Sphingobacteriia</taxon>
        <taxon>Sphingobacteriales</taxon>
        <taxon>Sphingobacteriaceae</taxon>
        <taxon>Mucilaginibacter</taxon>
    </lineage>
</organism>
<evidence type="ECO:0008006" key="3">
    <source>
        <dbReference type="Google" id="ProtNLM"/>
    </source>
</evidence>
<dbReference type="Proteomes" id="UP000606600">
    <property type="component" value="Unassembled WGS sequence"/>
</dbReference>
<comment type="caution">
    <text evidence="1">The sequence shown here is derived from an EMBL/GenBank/DDBJ whole genome shotgun (WGS) entry which is preliminary data.</text>
</comment>
<reference evidence="1 2" key="1">
    <citation type="submission" date="2020-09" db="EMBL/GenBank/DDBJ databases">
        <title>Novel species of Mucilaginibacter isolated from a glacier on the Tibetan Plateau.</title>
        <authorList>
            <person name="Liu Q."/>
            <person name="Xin Y.-H."/>
        </authorList>
    </citation>
    <scope>NUCLEOTIDE SEQUENCE [LARGE SCALE GENOMIC DNA]</scope>
    <source>
        <strain evidence="1 2">ZT4R22</strain>
    </source>
</reference>
<gene>
    <name evidence="1" type="ORF">IDJ77_02390</name>
</gene>
<dbReference type="EMBL" id="JACWMY010000001">
    <property type="protein sequence ID" value="MBD1362647.1"/>
    <property type="molecule type" value="Genomic_DNA"/>
</dbReference>
<name>A0ABR7WMC0_9SPHI</name>
<keyword evidence="2" id="KW-1185">Reference proteome</keyword>
<proteinExistence type="predicted"/>
<evidence type="ECO:0000313" key="2">
    <source>
        <dbReference type="Proteomes" id="UP000606600"/>
    </source>
</evidence>
<accession>A0ABR7WMC0</accession>
<dbReference type="RefSeq" id="WP_191187319.1">
    <property type="nucleotide sequence ID" value="NZ_JACWMY010000001.1"/>
</dbReference>
<sequence length="134" mass="15750">MKQQVIEDVNIMPQLDKACGLDMHKDKIVGFISGKDGNNQEFREFGTYTCEFKQIRDWLQENDIHHCLMESMGIYWMSLYHLLTKPVLKSLLQIRFISSKCLSGKLIARMLNGFVDCYYKDRYGQVLCQITRNE</sequence>